<gene>
    <name evidence="4" type="ORF">NSK_003546</name>
</gene>
<keyword evidence="2" id="KW-0813">Transport</keyword>
<reference evidence="4 5" key="1">
    <citation type="submission" date="2019-01" db="EMBL/GenBank/DDBJ databases">
        <title>Nuclear Genome Assembly of the Microalgal Biofuel strain Nannochloropsis salina CCMP1776.</title>
        <authorList>
            <person name="Hovde B."/>
        </authorList>
    </citation>
    <scope>NUCLEOTIDE SEQUENCE [LARGE SCALE GENOMIC DNA]</scope>
    <source>
        <strain evidence="4 5">CCMP1776</strain>
    </source>
</reference>
<comment type="similarity">
    <text evidence="1">Belongs to the frataxin family.</text>
</comment>
<evidence type="ECO:0000313" key="5">
    <source>
        <dbReference type="Proteomes" id="UP000355283"/>
    </source>
</evidence>
<dbReference type="GO" id="GO:0008199">
    <property type="term" value="F:ferric iron binding"/>
    <property type="evidence" value="ECO:0007669"/>
    <property type="project" value="InterPro"/>
</dbReference>
<keyword evidence="5" id="KW-1185">Reference proteome</keyword>
<keyword evidence="3" id="KW-0408">Iron</keyword>
<name>A0A4D9D542_9STRA</name>
<proteinExistence type="inferred from homology"/>
<organism evidence="4 5">
    <name type="scientific">Nannochloropsis salina CCMP1776</name>
    <dbReference type="NCBI Taxonomy" id="1027361"/>
    <lineage>
        <taxon>Eukaryota</taxon>
        <taxon>Sar</taxon>
        <taxon>Stramenopiles</taxon>
        <taxon>Ochrophyta</taxon>
        <taxon>Eustigmatophyceae</taxon>
        <taxon>Eustigmatales</taxon>
        <taxon>Monodopsidaceae</taxon>
        <taxon>Microchloropsis</taxon>
        <taxon>Microchloropsis salina</taxon>
    </lineage>
</organism>
<dbReference type="Proteomes" id="UP000355283">
    <property type="component" value="Unassembled WGS sequence"/>
</dbReference>
<dbReference type="GO" id="GO:0016226">
    <property type="term" value="P:iron-sulfur cluster assembly"/>
    <property type="evidence" value="ECO:0007669"/>
    <property type="project" value="InterPro"/>
</dbReference>
<dbReference type="InterPro" id="IPR002908">
    <property type="entry name" value="Frataxin/CyaY"/>
</dbReference>
<sequence>MNKAIVVTRCGKLHILPVFNLTTKRNVSRSIKAFSSSSTSAGEQLRWGAIKTKTGRNNAGSGPFGSSASGDTRFVRRKPGQVAPETIQEVDFGEATGALFDRIEKGVAGMQELNDFFVVNRQNEVELVLDLGPGKGAFTFQRDWAHNQLVYLSPVSGCNKYEYEQAGRRWLSIAEDKHDLTGILTRDLIRMCVGCPEL</sequence>
<dbReference type="InterPro" id="IPR036524">
    <property type="entry name" value="Frataxin/CyaY_sf"/>
</dbReference>
<dbReference type="GO" id="GO:0006826">
    <property type="term" value="P:iron ion transport"/>
    <property type="evidence" value="ECO:0007669"/>
    <property type="project" value="UniProtKB-KW"/>
</dbReference>
<dbReference type="EMBL" id="SDOX01000016">
    <property type="protein sequence ID" value="TFJ85123.1"/>
    <property type="molecule type" value="Genomic_DNA"/>
</dbReference>
<evidence type="ECO:0000256" key="1">
    <source>
        <dbReference type="ARBA" id="ARBA00008183"/>
    </source>
</evidence>
<dbReference type="GO" id="GO:0005737">
    <property type="term" value="C:cytoplasm"/>
    <property type="evidence" value="ECO:0007669"/>
    <property type="project" value="UniProtKB-ARBA"/>
</dbReference>
<dbReference type="AlphaFoldDB" id="A0A4D9D542"/>
<accession>A0A4D9D542</accession>
<comment type="caution">
    <text evidence="4">The sequence shown here is derived from an EMBL/GenBank/DDBJ whole genome shotgun (WGS) entry which is preliminary data.</text>
</comment>
<dbReference type="OrthoDB" id="58083at2759"/>
<dbReference type="Pfam" id="PF01491">
    <property type="entry name" value="Frataxin_Cyay"/>
    <property type="match status" value="1"/>
</dbReference>
<evidence type="ECO:0000256" key="2">
    <source>
        <dbReference type="ARBA" id="ARBA00022496"/>
    </source>
</evidence>
<keyword evidence="2" id="KW-0410">Iron transport</keyword>
<keyword evidence="2" id="KW-0406">Ion transport</keyword>
<dbReference type="Gene3D" id="3.30.920.10">
    <property type="entry name" value="Frataxin/CyaY"/>
    <property type="match status" value="1"/>
</dbReference>
<evidence type="ECO:0000313" key="4">
    <source>
        <dbReference type="EMBL" id="TFJ85123.1"/>
    </source>
</evidence>
<evidence type="ECO:0000256" key="3">
    <source>
        <dbReference type="ARBA" id="ARBA00023004"/>
    </source>
</evidence>
<protein>
    <submittedName>
        <fullName evidence="4">Uncharacterized protein</fullName>
    </submittedName>
</protein>